<dbReference type="Gene3D" id="4.10.240.10">
    <property type="entry name" value="Zn(2)-C6 fungal-type DNA-binding domain"/>
    <property type="match status" value="2"/>
</dbReference>
<reference evidence="7" key="1">
    <citation type="submission" date="2020-03" db="EMBL/GenBank/DDBJ databases">
        <title>A mixture of massive structural variations and highly conserved coding sequences in Ustilaginoidea virens genome.</title>
        <authorList>
            <person name="Zhang K."/>
            <person name="Zhao Z."/>
            <person name="Zhang Z."/>
            <person name="Li Y."/>
            <person name="Hsiang T."/>
            <person name="Sun W."/>
        </authorList>
    </citation>
    <scope>NUCLEOTIDE SEQUENCE</scope>
    <source>
        <strain evidence="7">UV-8b</strain>
    </source>
</reference>
<dbReference type="GO" id="GO:0003677">
    <property type="term" value="F:DNA binding"/>
    <property type="evidence" value="ECO:0007669"/>
    <property type="project" value="UniProtKB-KW"/>
</dbReference>
<dbReference type="GO" id="GO:0000981">
    <property type="term" value="F:DNA-binding transcription factor activity, RNA polymerase II-specific"/>
    <property type="evidence" value="ECO:0007669"/>
    <property type="project" value="InterPro"/>
</dbReference>
<dbReference type="KEGG" id="uvi:66064255"/>
<dbReference type="PROSITE" id="PS00463">
    <property type="entry name" value="ZN2_CY6_FUNGAL_1"/>
    <property type="match status" value="2"/>
</dbReference>
<dbReference type="CDD" id="cd00067">
    <property type="entry name" value="GAL4"/>
    <property type="match status" value="2"/>
</dbReference>
<feature type="compositionally biased region" description="Basic and acidic residues" evidence="5">
    <location>
        <begin position="118"/>
        <end position="127"/>
    </location>
</feature>
<protein>
    <recommendedName>
        <fullName evidence="6">Zn(2)-C6 fungal-type domain-containing protein</fullName>
    </recommendedName>
</protein>
<dbReference type="Pfam" id="PF00172">
    <property type="entry name" value="Zn_clus"/>
    <property type="match status" value="2"/>
</dbReference>
<keyword evidence="1" id="KW-0805">Transcription regulation</keyword>
<dbReference type="PROSITE" id="PS50048">
    <property type="entry name" value="ZN2_CY6_FUNGAL_2"/>
    <property type="match status" value="2"/>
</dbReference>
<keyword evidence="2" id="KW-0238">DNA-binding</keyword>
<evidence type="ECO:0000313" key="8">
    <source>
        <dbReference type="Proteomes" id="UP000027002"/>
    </source>
</evidence>
<dbReference type="SMART" id="SM00066">
    <property type="entry name" value="GAL4"/>
    <property type="match status" value="2"/>
</dbReference>
<dbReference type="PANTHER" id="PTHR31069">
    <property type="entry name" value="OLEATE-ACTIVATED TRANSCRIPTION FACTOR 1-RELATED"/>
    <property type="match status" value="1"/>
</dbReference>
<dbReference type="GeneID" id="66064255"/>
<dbReference type="InterPro" id="IPR036864">
    <property type="entry name" value="Zn2-C6_fun-type_DNA-bd_sf"/>
</dbReference>
<evidence type="ECO:0000256" key="3">
    <source>
        <dbReference type="ARBA" id="ARBA00023163"/>
    </source>
</evidence>
<gene>
    <name evidence="7" type="ORF">UV8b_03477</name>
</gene>
<dbReference type="InterPro" id="IPR001138">
    <property type="entry name" value="Zn2Cys6_DnaBD"/>
</dbReference>
<name>A0A8E5MH31_USTVR</name>
<dbReference type="EMBL" id="CP072755">
    <property type="protein sequence ID" value="QUC19236.1"/>
    <property type="molecule type" value="Genomic_DNA"/>
</dbReference>
<dbReference type="Proteomes" id="UP000027002">
    <property type="component" value="Chromosome 3"/>
</dbReference>
<evidence type="ECO:0000256" key="1">
    <source>
        <dbReference type="ARBA" id="ARBA00023015"/>
    </source>
</evidence>
<evidence type="ECO:0000256" key="4">
    <source>
        <dbReference type="ARBA" id="ARBA00023242"/>
    </source>
</evidence>
<dbReference type="GO" id="GO:0008270">
    <property type="term" value="F:zinc ion binding"/>
    <property type="evidence" value="ECO:0007669"/>
    <property type="project" value="InterPro"/>
</dbReference>
<evidence type="ECO:0000259" key="6">
    <source>
        <dbReference type="PROSITE" id="PS50048"/>
    </source>
</evidence>
<keyword evidence="8" id="KW-1185">Reference proteome</keyword>
<keyword evidence="3" id="KW-0804">Transcription</keyword>
<sequence>MAPNLADKDVGDAEIACLICRSRKVRCDKALPSCRNCARLGVTCPGYDSASKYMSQKDITTSLEKIFREAGVEKRRIGSCRACRGSKHRCSRDQPRCERCVSRNIKCVYPSKRSSRERSWGSKEAPRRLGSCPSPVPSPGPAIDSCAGDDAPYTHVAVDSHPTSPFAALAGHAAFPAASAPSGSLSPGPRAQLAWFAPAYAIGIPIGVPVAGAPAGGVFDEPPPVFASEMAGLHARAGPLAPAPAEIFGAAGYAGLMKDLGCVGASGAHAPCWARN</sequence>
<accession>A0A8E5MH31</accession>
<feature type="domain" description="Zn(2)-C6 fungal-type" evidence="6">
    <location>
        <begin position="79"/>
        <end position="109"/>
    </location>
</feature>
<dbReference type="PANTHER" id="PTHR31069:SF32">
    <property type="entry name" value="ARGININE METABOLISM REGULATION PROTEIN II"/>
    <property type="match status" value="1"/>
</dbReference>
<dbReference type="OrthoDB" id="2563500at2759"/>
<proteinExistence type="predicted"/>
<dbReference type="AlphaFoldDB" id="A0A8E5MH31"/>
<evidence type="ECO:0000313" key="7">
    <source>
        <dbReference type="EMBL" id="QUC19236.1"/>
    </source>
</evidence>
<keyword evidence="4" id="KW-0539">Nucleus</keyword>
<organism evidence="7 8">
    <name type="scientific">Ustilaginoidea virens</name>
    <name type="common">Rice false smut fungus</name>
    <name type="synonym">Villosiclava virens</name>
    <dbReference type="NCBI Taxonomy" id="1159556"/>
    <lineage>
        <taxon>Eukaryota</taxon>
        <taxon>Fungi</taxon>
        <taxon>Dikarya</taxon>
        <taxon>Ascomycota</taxon>
        <taxon>Pezizomycotina</taxon>
        <taxon>Sordariomycetes</taxon>
        <taxon>Hypocreomycetidae</taxon>
        <taxon>Hypocreales</taxon>
        <taxon>Clavicipitaceae</taxon>
        <taxon>Ustilaginoidea</taxon>
    </lineage>
</organism>
<dbReference type="SUPFAM" id="SSF57701">
    <property type="entry name" value="Zn2/Cys6 DNA-binding domain"/>
    <property type="match status" value="2"/>
</dbReference>
<feature type="domain" description="Zn(2)-C6 fungal-type" evidence="6">
    <location>
        <begin position="16"/>
        <end position="44"/>
    </location>
</feature>
<dbReference type="InterPro" id="IPR050675">
    <property type="entry name" value="OAF3"/>
</dbReference>
<feature type="region of interest" description="Disordered" evidence="5">
    <location>
        <begin position="118"/>
        <end position="145"/>
    </location>
</feature>
<dbReference type="RefSeq" id="XP_042996909.1">
    <property type="nucleotide sequence ID" value="XM_043140975.1"/>
</dbReference>
<evidence type="ECO:0000256" key="5">
    <source>
        <dbReference type="SAM" id="MobiDB-lite"/>
    </source>
</evidence>
<evidence type="ECO:0000256" key="2">
    <source>
        <dbReference type="ARBA" id="ARBA00023125"/>
    </source>
</evidence>